<reference evidence="3" key="1">
    <citation type="submission" date="2020-08" db="EMBL/GenBank/DDBJ databases">
        <title>Genome public.</title>
        <authorList>
            <person name="Liu C."/>
            <person name="Sun Q."/>
        </authorList>
    </citation>
    <scope>NUCLEOTIDE SEQUENCE</scope>
    <source>
        <strain evidence="3">H8</strain>
    </source>
</reference>
<dbReference type="AlphaFoldDB" id="A0A926DP28"/>
<keyword evidence="4" id="KW-1185">Reference proteome</keyword>
<comment type="caution">
    <text evidence="3">The sequence shown here is derived from an EMBL/GenBank/DDBJ whole genome shotgun (WGS) entry which is preliminary data.</text>
</comment>
<dbReference type="InterPro" id="IPR023058">
    <property type="entry name" value="PPIase_PpiC_CS"/>
</dbReference>
<dbReference type="Gene3D" id="3.10.50.40">
    <property type="match status" value="1"/>
</dbReference>
<accession>A0A926DP28</accession>
<dbReference type="PROSITE" id="PS50198">
    <property type="entry name" value="PPIC_PPIASE_2"/>
    <property type="match status" value="1"/>
</dbReference>
<dbReference type="PANTHER" id="PTHR47245">
    <property type="entry name" value="PEPTIDYLPROLYL ISOMERASE"/>
    <property type="match status" value="1"/>
</dbReference>
<keyword evidence="1 3" id="KW-0413">Isomerase</keyword>
<evidence type="ECO:0000313" key="3">
    <source>
        <dbReference type="EMBL" id="MBC8541227.1"/>
    </source>
</evidence>
<sequence length="170" mass="18985">MLANFNVQKVIENITVTDDEAQTFFNENKDQFQKGEAVSASHILVDSEDKANEIKEKIESGEIGFEDAARQHSTCPSSQNGGALGEFTRGQMVPEFDQAVFSMDVGELRGPVKTQFGYHLIKLTGKTGPEKLKFSDVKDQVKNMALTEKRQKALNSKINQLKILYPVDKM</sequence>
<dbReference type="InterPro" id="IPR050245">
    <property type="entry name" value="PrsA_foldase"/>
</dbReference>
<evidence type="ECO:0000313" key="4">
    <source>
        <dbReference type="Proteomes" id="UP000611762"/>
    </source>
</evidence>
<dbReference type="EMBL" id="JACRSU010000003">
    <property type="protein sequence ID" value="MBC8541227.1"/>
    <property type="molecule type" value="Genomic_DNA"/>
</dbReference>
<dbReference type="Pfam" id="PF00639">
    <property type="entry name" value="Rotamase"/>
    <property type="match status" value="1"/>
</dbReference>
<gene>
    <name evidence="3" type="ORF">H8698_09595</name>
</gene>
<dbReference type="PANTHER" id="PTHR47245:SF2">
    <property type="entry name" value="PEPTIDYL-PROLYL CIS-TRANS ISOMERASE HP_0175-RELATED"/>
    <property type="match status" value="1"/>
</dbReference>
<dbReference type="InterPro" id="IPR046357">
    <property type="entry name" value="PPIase_dom_sf"/>
</dbReference>
<dbReference type="GO" id="GO:0003755">
    <property type="term" value="F:peptidyl-prolyl cis-trans isomerase activity"/>
    <property type="evidence" value="ECO:0007669"/>
    <property type="project" value="UniProtKB-KW"/>
</dbReference>
<dbReference type="SUPFAM" id="SSF54534">
    <property type="entry name" value="FKBP-like"/>
    <property type="match status" value="1"/>
</dbReference>
<feature type="domain" description="PpiC" evidence="2">
    <location>
        <begin position="35"/>
        <end position="125"/>
    </location>
</feature>
<evidence type="ECO:0000259" key="2">
    <source>
        <dbReference type="PROSITE" id="PS50198"/>
    </source>
</evidence>
<dbReference type="PROSITE" id="PS01096">
    <property type="entry name" value="PPIC_PPIASE_1"/>
    <property type="match status" value="1"/>
</dbReference>
<keyword evidence="1" id="KW-0697">Rotamase</keyword>
<organism evidence="3 4">
    <name type="scientific">Congzhengia minquanensis</name>
    <dbReference type="NCBI Taxonomy" id="2763657"/>
    <lineage>
        <taxon>Bacteria</taxon>
        <taxon>Bacillati</taxon>
        <taxon>Bacillota</taxon>
        <taxon>Clostridia</taxon>
        <taxon>Eubacteriales</taxon>
        <taxon>Oscillospiraceae</taxon>
        <taxon>Congzhengia</taxon>
    </lineage>
</organism>
<dbReference type="InterPro" id="IPR000297">
    <property type="entry name" value="PPIase_PpiC"/>
</dbReference>
<protein>
    <submittedName>
        <fullName evidence="3">Peptidylprolyl isomerase</fullName>
    </submittedName>
</protein>
<name>A0A926DP28_9FIRM</name>
<dbReference type="Proteomes" id="UP000611762">
    <property type="component" value="Unassembled WGS sequence"/>
</dbReference>
<evidence type="ECO:0000256" key="1">
    <source>
        <dbReference type="PROSITE-ProRule" id="PRU00278"/>
    </source>
</evidence>
<proteinExistence type="predicted"/>